<gene>
    <name evidence="1" type="ORF">TKK_016167</name>
</gene>
<proteinExistence type="predicted"/>
<organism evidence="1 2">
    <name type="scientific">Trichogramma kaykai</name>
    <dbReference type="NCBI Taxonomy" id="54128"/>
    <lineage>
        <taxon>Eukaryota</taxon>
        <taxon>Metazoa</taxon>
        <taxon>Ecdysozoa</taxon>
        <taxon>Arthropoda</taxon>
        <taxon>Hexapoda</taxon>
        <taxon>Insecta</taxon>
        <taxon>Pterygota</taxon>
        <taxon>Neoptera</taxon>
        <taxon>Endopterygota</taxon>
        <taxon>Hymenoptera</taxon>
        <taxon>Apocrita</taxon>
        <taxon>Proctotrupomorpha</taxon>
        <taxon>Chalcidoidea</taxon>
        <taxon>Trichogrammatidae</taxon>
        <taxon>Trichogramma</taxon>
    </lineage>
</organism>
<reference evidence="1 2" key="1">
    <citation type="journal article" date="2024" name="bioRxiv">
        <title>A reference genome for Trichogramma kaykai: A tiny desert-dwelling parasitoid wasp with competing sex-ratio distorters.</title>
        <authorList>
            <person name="Culotta J."/>
            <person name="Lindsey A.R."/>
        </authorList>
    </citation>
    <scope>NUCLEOTIDE SEQUENCE [LARGE SCALE GENOMIC DNA]</scope>
    <source>
        <strain evidence="1 2">KSX58</strain>
    </source>
</reference>
<evidence type="ECO:0000313" key="1">
    <source>
        <dbReference type="EMBL" id="KAL3388738.1"/>
    </source>
</evidence>
<protein>
    <submittedName>
        <fullName evidence="1">Uncharacterized protein</fullName>
    </submittedName>
</protein>
<dbReference type="EMBL" id="JBJJXI010000128">
    <property type="protein sequence ID" value="KAL3388738.1"/>
    <property type="molecule type" value="Genomic_DNA"/>
</dbReference>
<keyword evidence="2" id="KW-1185">Reference proteome</keyword>
<sequence>MPGSIWLQDVSRGDVPYVVANLVVVGKPREAMRKEEERKGAEMNRNKQQILLVKMAVFIAMTVTGFSQNQKNVQDDKSNQRSSGVSEDSLRMLQSRFGPTQMNKLFRILQLPNIDEKVLKSYERIVSSIVELIDEESILKAADLERTLTIENKSTLVKLLPDSHEKDFLVNDPEPLSNSQDSINDPIVKIFVFFDMGRS</sequence>
<comment type="caution">
    <text evidence="1">The sequence shown here is derived from an EMBL/GenBank/DDBJ whole genome shotgun (WGS) entry which is preliminary data.</text>
</comment>
<accession>A0ABD2W713</accession>
<dbReference type="Proteomes" id="UP001627154">
    <property type="component" value="Unassembled WGS sequence"/>
</dbReference>
<evidence type="ECO:0000313" key="2">
    <source>
        <dbReference type="Proteomes" id="UP001627154"/>
    </source>
</evidence>
<name>A0ABD2W713_9HYME</name>
<dbReference type="AlphaFoldDB" id="A0ABD2W713"/>